<evidence type="ECO:0000313" key="2">
    <source>
        <dbReference type="EMBL" id="MRG97564.1"/>
    </source>
</evidence>
<evidence type="ECO:0008006" key="4">
    <source>
        <dbReference type="Google" id="ProtNLM"/>
    </source>
</evidence>
<accession>A0A6N7Q5K6</accession>
<dbReference type="EMBL" id="WJIE01000018">
    <property type="protein sequence ID" value="MRG97564.1"/>
    <property type="molecule type" value="Genomic_DNA"/>
</dbReference>
<keyword evidence="3" id="KW-1185">Reference proteome</keyword>
<dbReference type="Proteomes" id="UP000440224">
    <property type="component" value="Unassembled WGS sequence"/>
</dbReference>
<reference evidence="2 3" key="1">
    <citation type="submission" date="2019-10" db="EMBL/GenBank/DDBJ databases">
        <title>A soil myxobacterium in the family Polyangiaceae.</title>
        <authorList>
            <person name="Li Y."/>
            <person name="Wang J."/>
        </authorList>
    </citation>
    <scope>NUCLEOTIDE SEQUENCE [LARGE SCALE GENOMIC DNA]</scope>
    <source>
        <strain evidence="2 3">DSM 14734</strain>
    </source>
</reference>
<comment type="caution">
    <text evidence="2">The sequence shown here is derived from an EMBL/GenBank/DDBJ whole genome shotgun (WGS) entry which is preliminary data.</text>
</comment>
<dbReference type="OrthoDB" id="8617719at2"/>
<sequence>MRPIHKRTEPRTVTETREATTTNLARKDTARTAFDQIDKEEARKALVEEQGWLCAFCMRRIDEGDRETSRTTTMKIAHRVPLDVDPRRALDWTNLLGSCDGGERSGGLYCTCDLRQRSTALTVDPAKASSVARLKLERRGKERGLFLTSDDAALKVDVEQTLGLNDGNLSELRQTTWDAFLAAVKRAHPSKHWDHATRISFLEKWRFDGKKLRQFVGVVEQKLQRSA</sequence>
<dbReference type="RefSeq" id="WP_153824345.1">
    <property type="nucleotide sequence ID" value="NZ_WJIE01000018.1"/>
</dbReference>
<name>A0A6N7Q5K6_9BACT</name>
<proteinExistence type="predicted"/>
<feature type="region of interest" description="Disordered" evidence="1">
    <location>
        <begin position="1"/>
        <end position="21"/>
    </location>
</feature>
<organism evidence="2 3">
    <name type="scientific">Polyangium spumosum</name>
    <dbReference type="NCBI Taxonomy" id="889282"/>
    <lineage>
        <taxon>Bacteria</taxon>
        <taxon>Pseudomonadati</taxon>
        <taxon>Myxococcota</taxon>
        <taxon>Polyangia</taxon>
        <taxon>Polyangiales</taxon>
        <taxon>Polyangiaceae</taxon>
        <taxon>Polyangium</taxon>
    </lineage>
</organism>
<evidence type="ECO:0000256" key="1">
    <source>
        <dbReference type="SAM" id="MobiDB-lite"/>
    </source>
</evidence>
<feature type="compositionally biased region" description="Basic and acidic residues" evidence="1">
    <location>
        <begin position="1"/>
        <end position="18"/>
    </location>
</feature>
<dbReference type="AlphaFoldDB" id="A0A6N7Q5K6"/>
<evidence type="ECO:0000313" key="3">
    <source>
        <dbReference type="Proteomes" id="UP000440224"/>
    </source>
</evidence>
<protein>
    <recommendedName>
        <fullName evidence="4">TIGR02646 family protein</fullName>
    </recommendedName>
</protein>
<gene>
    <name evidence="2" type="ORF">GF068_37390</name>
</gene>